<comment type="caution">
    <text evidence="1">The sequence shown here is derived from an EMBL/GenBank/DDBJ whole genome shotgun (WGS) entry which is preliminary data.</text>
</comment>
<protein>
    <submittedName>
        <fullName evidence="1">Conserved protein YfhJ</fullName>
    </submittedName>
</protein>
<dbReference type="EMBL" id="BAVS01000040">
    <property type="protein sequence ID" value="GAE95129.1"/>
    <property type="molecule type" value="Genomic_DNA"/>
</dbReference>
<dbReference type="STRING" id="1298598.JCM21714_4340"/>
<keyword evidence="2" id="KW-1185">Reference proteome</keyword>
<gene>
    <name evidence="1" type="ORF">JCM21714_4340</name>
</gene>
<name>W4VQN9_9BACI</name>
<proteinExistence type="predicted"/>
<evidence type="ECO:0000313" key="1">
    <source>
        <dbReference type="EMBL" id="GAE95129.1"/>
    </source>
</evidence>
<accession>W4VQN9</accession>
<dbReference type="InterPro" id="IPR026952">
    <property type="entry name" value="WVELL"/>
</dbReference>
<dbReference type="eggNOG" id="ENOG50330II">
    <property type="taxonomic scope" value="Bacteria"/>
</dbReference>
<dbReference type="Proteomes" id="UP000019102">
    <property type="component" value="Unassembled WGS sequence"/>
</dbReference>
<reference evidence="1 2" key="1">
    <citation type="journal article" date="2014" name="Genome Announc.">
        <title>Draft Genome Sequence of the Boron-Tolerant and Moderately Halotolerant Bacterium Gracilibacillus boraciitolerans JCM 21714T.</title>
        <authorList>
            <person name="Ahmed I."/>
            <person name="Oshima K."/>
            <person name="Suda W."/>
            <person name="Kitamura K."/>
            <person name="Iida T."/>
            <person name="Ohmori Y."/>
            <person name="Fujiwara T."/>
            <person name="Hattori M."/>
            <person name="Ohkuma M."/>
        </authorList>
    </citation>
    <scope>NUCLEOTIDE SEQUENCE [LARGE SCALE GENOMIC DNA]</scope>
    <source>
        <strain evidence="1 2">JCM 21714</strain>
    </source>
</reference>
<dbReference type="Pfam" id="PF14043">
    <property type="entry name" value="WVELL"/>
    <property type="match status" value="1"/>
</dbReference>
<organism evidence="1 2">
    <name type="scientific">Gracilibacillus boraciitolerans JCM 21714</name>
    <dbReference type="NCBI Taxonomy" id="1298598"/>
    <lineage>
        <taxon>Bacteria</taxon>
        <taxon>Bacillati</taxon>
        <taxon>Bacillota</taxon>
        <taxon>Bacilli</taxon>
        <taxon>Bacillales</taxon>
        <taxon>Bacillaceae</taxon>
        <taxon>Gracilibacillus</taxon>
    </lineage>
</organism>
<evidence type="ECO:0000313" key="2">
    <source>
        <dbReference type="Proteomes" id="UP000019102"/>
    </source>
</evidence>
<dbReference type="AlphaFoldDB" id="W4VQN9"/>
<sequence>MDGGGQKMHDVVQRLAKELHQKNSSLTILEAISRVELLWEDFESTRAKAGRKYEGTEVTQKIVRHWIQQYGDSLDDFSERYPKYKKLLNGNNRTVH</sequence>